<evidence type="ECO:0000256" key="19">
    <source>
        <dbReference type="SAM" id="Phobius"/>
    </source>
</evidence>
<feature type="transmembrane region" description="Helical" evidence="19">
    <location>
        <begin position="132"/>
        <end position="154"/>
    </location>
</feature>
<name>A0ABZ3FXL7_9ACTN</name>
<evidence type="ECO:0000256" key="14">
    <source>
        <dbReference type="ARBA" id="ARBA00023098"/>
    </source>
</evidence>
<evidence type="ECO:0000256" key="10">
    <source>
        <dbReference type="ARBA" id="ARBA00022679"/>
    </source>
</evidence>
<comment type="pathway">
    <text evidence="4">Lipid metabolism.</text>
</comment>
<evidence type="ECO:0000256" key="18">
    <source>
        <dbReference type="RuleBase" id="RU003938"/>
    </source>
</evidence>
<dbReference type="PROSITE" id="PS01315">
    <property type="entry name" value="CDS"/>
    <property type="match status" value="1"/>
</dbReference>
<comment type="similarity">
    <text evidence="5 18">Belongs to the CDS family.</text>
</comment>
<dbReference type="PANTHER" id="PTHR46382:SF1">
    <property type="entry name" value="PHOSPHATIDATE CYTIDYLYLTRANSFERASE"/>
    <property type="match status" value="1"/>
</dbReference>
<dbReference type="RefSeq" id="WP_425310860.1">
    <property type="nucleotide sequence ID" value="NZ_CP154795.1"/>
</dbReference>
<dbReference type="PANTHER" id="PTHR46382">
    <property type="entry name" value="PHOSPHATIDATE CYTIDYLYLTRANSFERASE"/>
    <property type="match status" value="1"/>
</dbReference>
<evidence type="ECO:0000256" key="17">
    <source>
        <dbReference type="ARBA" id="ARBA00023264"/>
    </source>
</evidence>
<protein>
    <recommendedName>
        <fullName evidence="7 18">Phosphatidate cytidylyltransferase</fullName>
        <ecNumber evidence="6 18">2.7.7.41</ecNumber>
    </recommendedName>
</protein>
<evidence type="ECO:0000256" key="5">
    <source>
        <dbReference type="ARBA" id="ARBA00010185"/>
    </source>
</evidence>
<comment type="pathway">
    <text evidence="3 18">Phospholipid metabolism; CDP-diacylglycerol biosynthesis; CDP-diacylglycerol from sn-glycerol 3-phosphate: step 3/3.</text>
</comment>
<dbReference type="InterPro" id="IPR000374">
    <property type="entry name" value="PC_trans"/>
</dbReference>
<keyword evidence="17" id="KW-1208">Phospholipid metabolism</keyword>
<sequence length="293" mass="30254">MPDPGIPPAAPAPDHGRAGRNLPAAITVGVVLSAALVVTLGWFPLGFQILVAAALALGAVEVYQALKRLDMHAAIVPILVGTVAIVIAAYFAGQRDLGISANTLMLAMIGMTALAALIWRMPKGEQGYVRDAAASLFIIGYIPLLGSFVGLMLADDHGTLRVITFIAVVSLGDIGGYVAGVLFGKHKMAPRISPKKTWEGFAGSVLFGVAGAIAFVVLGLDAPFWVGIILGVVLVVVGACGDLIESLIKRDVGIKDMSSFLPGHGGVMDRLDSLLVSAPAAWFIMVLLIPGGA</sequence>
<comment type="subcellular location">
    <subcellularLocation>
        <location evidence="2">Cell membrane</location>
        <topology evidence="2">Multi-pass membrane protein</topology>
    </subcellularLocation>
</comment>
<evidence type="ECO:0000256" key="11">
    <source>
        <dbReference type="ARBA" id="ARBA00022692"/>
    </source>
</evidence>
<evidence type="ECO:0000313" key="20">
    <source>
        <dbReference type="EMBL" id="XAN09415.1"/>
    </source>
</evidence>
<keyword evidence="21" id="KW-1185">Reference proteome</keyword>
<dbReference type="GO" id="GO:0004605">
    <property type="term" value="F:phosphatidate cytidylyltransferase activity"/>
    <property type="evidence" value="ECO:0007669"/>
    <property type="project" value="UniProtKB-EC"/>
</dbReference>
<evidence type="ECO:0000256" key="2">
    <source>
        <dbReference type="ARBA" id="ARBA00004651"/>
    </source>
</evidence>
<proteinExistence type="inferred from homology"/>
<keyword evidence="11 18" id="KW-0812">Transmembrane</keyword>
<feature type="transmembrane region" description="Helical" evidence="19">
    <location>
        <begin position="49"/>
        <end position="66"/>
    </location>
</feature>
<keyword evidence="16" id="KW-0594">Phospholipid biosynthesis</keyword>
<keyword evidence="13 19" id="KW-1133">Transmembrane helix</keyword>
<evidence type="ECO:0000256" key="8">
    <source>
        <dbReference type="ARBA" id="ARBA00022475"/>
    </source>
</evidence>
<evidence type="ECO:0000256" key="15">
    <source>
        <dbReference type="ARBA" id="ARBA00023136"/>
    </source>
</evidence>
<evidence type="ECO:0000256" key="7">
    <source>
        <dbReference type="ARBA" id="ARBA00019373"/>
    </source>
</evidence>
<dbReference type="EC" id="2.7.7.41" evidence="6 18"/>
<keyword evidence="15 19" id="KW-0472">Membrane</keyword>
<feature type="transmembrane region" description="Helical" evidence="19">
    <location>
        <begin position="160"/>
        <end position="179"/>
    </location>
</feature>
<evidence type="ECO:0000256" key="4">
    <source>
        <dbReference type="ARBA" id="ARBA00005189"/>
    </source>
</evidence>
<accession>A0ABZ3FXL7</accession>
<dbReference type="EMBL" id="CP154795">
    <property type="protein sequence ID" value="XAN09415.1"/>
    <property type="molecule type" value="Genomic_DNA"/>
</dbReference>
<keyword evidence="8" id="KW-1003">Cell membrane</keyword>
<evidence type="ECO:0000256" key="16">
    <source>
        <dbReference type="ARBA" id="ARBA00023209"/>
    </source>
</evidence>
<keyword evidence="14" id="KW-0443">Lipid metabolism</keyword>
<evidence type="ECO:0000256" key="6">
    <source>
        <dbReference type="ARBA" id="ARBA00012487"/>
    </source>
</evidence>
<feature type="transmembrane region" description="Helical" evidence="19">
    <location>
        <begin position="224"/>
        <end position="244"/>
    </location>
</feature>
<dbReference type="Pfam" id="PF01148">
    <property type="entry name" value="CTP_transf_1"/>
    <property type="match status" value="1"/>
</dbReference>
<feature type="transmembrane region" description="Helical" evidence="19">
    <location>
        <begin position="200"/>
        <end position="218"/>
    </location>
</feature>
<dbReference type="Proteomes" id="UP001442841">
    <property type="component" value="Chromosome"/>
</dbReference>
<gene>
    <name evidence="20" type="ORF">AADG42_07690</name>
</gene>
<evidence type="ECO:0000256" key="9">
    <source>
        <dbReference type="ARBA" id="ARBA00022516"/>
    </source>
</evidence>
<feature type="transmembrane region" description="Helical" evidence="19">
    <location>
        <begin position="22"/>
        <end position="43"/>
    </location>
</feature>
<evidence type="ECO:0000256" key="3">
    <source>
        <dbReference type="ARBA" id="ARBA00005119"/>
    </source>
</evidence>
<feature type="transmembrane region" description="Helical" evidence="19">
    <location>
        <begin position="99"/>
        <end position="120"/>
    </location>
</feature>
<evidence type="ECO:0000256" key="1">
    <source>
        <dbReference type="ARBA" id="ARBA00001698"/>
    </source>
</evidence>
<keyword evidence="9" id="KW-0444">Lipid biosynthesis</keyword>
<feature type="transmembrane region" description="Helical" evidence="19">
    <location>
        <begin position="274"/>
        <end position="292"/>
    </location>
</feature>
<evidence type="ECO:0000313" key="21">
    <source>
        <dbReference type="Proteomes" id="UP001442841"/>
    </source>
</evidence>
<organism evidence="20 21">
    <name type="scientific">Ammonicoccus fulvus</name>
    <dbReference type="NCBI Taxonomy" id="3138240"/>
    <lineage>
        <taxon>Bacteria</taxon>
        <taxon>Bacillati</taxon>
        <taxon>Actinomycetota</taxon>
        <taxon>Actinomycetes</taxon>
        <taxon>Propionibacteriales</taxon>
        <taxon>Propionibacteriaceae</taxon>
        <taxon>Ammonicoccus</taxon>
    </lineage>
</organism>
<evidence type="ECO:0000256" key="13">
    <source>
        <dbReference type="ARBA" id="ARBA00022989"/>
    </source>
</evidence>
<keyword evidence="10 18" id="KW-0808">Transferase</keyword>
<comment type="catalytic activity">
    <reaction evidence="1 18">
        <text>a 1,2-diacyl-sn-glycero-3-phosphate + CTP + H(+) = a CDP-1,2-diacyl-sn-glycerol + diphosphate</text>
        <dbReference type="Rhea" id="RHEA:16229"/>
        <dbReference type="ChEBI" id="CHEBI:15378"/>
        <dbReference type="ChEBI" id="CHEBI:33019"/>
        <dbReference type="ChEBI" id="CHEBI:37563"/>
        <dbReference type="ChEBI" id="CHEBI:58332"/>
        <dbReference type="ChEBI" id="CHEBI:58608"/>
        <dbReference type="EC" id="2.7.7.41"/>
    </reaction>
</comment>
<reference evidence="20 21" key="1">
    <citation type="submission" date="2024-04" db="EMBL/GenBank/DDBJ databases">
        <title>Isolation of an actinomycete strain from pig manure.</title>
        <authorList>
            <person name="Gong T."/>
            <person name="Yu Z."/>
            <person name="An M."/>
            <person name="Wei C."/>
            <person name="Yang W."/>
            <person name="Liu L."/>
        </authorList>
    </citation>
    <scope>NUCLEOTIDE SEQUENCE [LARGE SCALE GENOMIC DNA]</scope>
    <source>
        <strain evidence="20 21">ZF39</strain>
    </source>
</reference>
<keyword evidence="12 18" id="KW-0548">Nucleotidyltransferase</keyword>
<feature type="transmembrane region" description="Helical" evidence="19">
    <location>
        <begin position="73"/>
        <end position="93"/>
    </location>
</feature>
<evidence type="ECO:0000256" key="12">
    <source>
        <dbReference type="ARBA" id="ARBA00022695"/>
    </source>
</evidence>